<reference evidence="14" key="3">
    <citation type="submission" date="2025-09" db="UniProtKB">
        <authorList>
            <consortium name="Ensembl"/>
        </authorList>
    </citation>
    <scope>IDENTIFICATION</scope>
</reference>
<dbReference type="GO" id="GO:0046872">
    <property type="term" value="F:metal ion binding"/>
    <property type="evidence" value="ECO:0007669"/>
    <property type="project" value="UniProtKB-KW"/>
</dbReference>
<dbReference type="GO" id="GO:1904985">
    <property type="term" value="P:negative regulation of quinolinate biosynthetic process"/>
    <property type="evidence" value="ECO:0007669"/>
    <property type="project" value="UniProtKB-UniRule"/>
</dbReference>
<evidence type="ECO:0000256" key="11">
    <source>
        <dbReference type="ARBA" id="ARBA00031120"/>
    </source>
</evidence>
<reference evidence="14 15" key="1">
    <citation type="submission" date="2013-03" db="EMBL/GenBank/DDBJ databases">
        <authorList>
            <person name="Warren W."/>
            <person name="Wilson R.K."/>
        </authorList>
    </citation>
    <scope>NUCLEOTIDE SEQUENCE</scope>
</reference>
<dbReference type="GO" id="GO:0001760">
    <property type="term" value="F:aminocarboxymuconate-semialdehyde decarboxylase activity"/>
    <property type="evidence" value="ECO:0007669"/>
    <property type="project" value="UniProtKB-UniRule"/>
</dbReference>
<dbReference type="Ensembl" id="ENSMFAT00000102158.1">
    <property type="protein sequence ID" value="ENSMFAP00000048119.1"/>
    <property type="gene ID" value="ENSMFAG00000001001.2"/>
</dbReference>
<evidence type="ECO:0000256" key="1">
    <source>
        <dbReference type="ARBA" id="ARBA00005079"/>
    </source>
</evidence>
<keyword evidence="7 12" id="KW-0210">Decarboxylase</keyword>
<comment type="catalytic activity">
    <reaction evidence="12">
        <text>2-amino-3-carboxymuconate 6-semialdehyde + H(+) = 2-aminomuconate 6-semialdehyde + CO2</text>
        <dbReference type="Rhea" id="RHEA:16557"/>
        <dbReference type="ChEBI" id="CHEBI:15378"/>
        <dbReference type="ChEBI" id="CHEBI:16526"/>
        <dbReference type="ChEBI" id="CHEBI:77634"/>
        <dbReference type="ChEBI" id="CHEBI:77803"/>
        <dbReference type="EC" id="4.1.1.45"/>
    </reaction>
</comment>
<keyword evidence="15" id="KW-1185">Reference proteome</keyword>
<dbReference type="UniPathway" id="UPA00270"/>
<evidence type="ECO:0000256" key="10">
    <source>
        <dbReference type="ARBA" id="ARBA00025318"/>
    </source>
</evidence>
<dbReference type="GO" id="GO:0019748">
    <property type="term" value="P:secondary metabolic process"/>
    <property type="evidence" value="ECO:0007669"/>
    <property type="project" value="TreeGrafter"/>
</dbReference>
<organism evidence="14 15">
    <name type="scientific">Macaca fascicularis</name>
    <name type="common">Crab-eating macaque</name>
    <name type="synonym">Cynomolgus monkey</name>
    <dbReference type="NCBI Taxonomy" id="9541"/>
    <lineage>
        <taxon>Eukaryota</taxon>
        <taxon>Metazoa</taxon>
        <taxon>Chordata</taxon>
        <taxon>Craniata</taxon>
        <taxon>Vertebrata</taxon>
        <taxon>Euteleostomi</taxon>
        <taxon>Mammalia</taxon>
        <taxon>Eutheria</taxon>
        <taxon>Euarchontoglires</taxon>
        <taxon>Primates</taxon>
        <taxon>Haplorrhini</taxon>
        <taxon>Catarrhini</taxon>
        <taxon>Cercopithecidae</taxon>
        <taxon>Cercopithecinae</taxon>
        <taxon>Macaca</taxon>
    </lineage>
</organism>
<evidence type="ECO:0000259" key="13">
    <source>
        <dbReference type="Pfam" id="PF04909"/>
    </source>
</evidence>
<evidence type="ECO:0000256" key="3">
    <source>
        <dbReference type="ARBA" id="ARBA00011245"/>
    </source>
</evidence>
<evidence type="ECO:0000256" key="9">
    <source>
        <dbReference type="ARBA" id="ARBA00023239"/>
    </source>
</evidence>
<evidence type="ECO:0000256" key="5">
    <source>
        <dbReference type="ARBA" id="ARBA00021214"/>
    </source>
</evidence>
<evidence type="ECO:0000313" key="14">
    <source>
        <dbReference type="Ensembl" id="ENSMFAP00000048119.1"/>
    </source>
</evidence>
<name>A0A7N9IAB7_MACFA</name>
<evidence type="ECO:0000313" key="15">
    <source>
        <dbReference type="Proteomes" id="UP000233100"/>
    </source>
</evidence>
<dbReference type="PANTHER" id="PTHR21240:SF27">
    <property type="entry name" value="2-AMINO-3-CARBOXYMUCONATE-6-SEMIALDEHYDE DECARBOXYLASE"/>
    <property type="match status" value="1"/>
</dbReference>
<gene>
    <name evidence="14" type="primary">ACMSD</name>
</gene>
<comment type="similarity">
    <text evidence="2">Belongs to the metallo-dependent hydrolases superfamily. ACMSD family.</text>
</comment>
<dbReference type="InterPro" id="IPR032466">
    <property type="entry name" value="Metal_Hydrolase"/>
</dbReference>
<dbReference type="InterPro" id="IPR032465">
    <property type="entry name" value="ACMSD"/>
</dbReference>
<dbReference type="Proteomes" id="UP000233100">
    <property type="component" value="Chromosome 12"/>
</dbReference>
<evidence type="ECO:0000256" key="2">
    <source>
        <dbReference type="ARBA" id="ARBA00005871"/>
    </source>
</evidence>
<proteinExistence type="inferred from homology"/>
<comment type="pathway">
    <text evidence="1 12">Secondary metabolite metabolism; quinolate metabolism.</text>
</comment>
<dbReference type="GeneTree" id="ENSGT00490000043417"/>
<feature type="domain" description="Amidohydrolase-related" evidence="13">
    <location>
        <begin position="3"/>
        <end position="298"/>
    </location>
</feature>
<dbReference type="Bgee" id="ENSMFAG00000001001">
    <property type="expression patterns" value="Expressed in adult mammalian kidney and 1 other cell type or tissue"/>
</dbReference>
<comment type="subunit">
    <text evidence="3 12">Monomer.</text>
</comment>
<dbReference type="SUPFAM" id="SSF51556">
    <property type="entry name" value="Metallo-dependent hydrolases"/>
    <property type="match status" value="1"/>
</dbReference>
<evidence type="ECO:0000256" key="12">
    <source>
        <dbReference type="RuleBase" id="RU366045"/>
    </source>
</evidence>
<protein>
    <recommendedName>
        <fullName evidence="5 12">2-amino-3-carboxymuconate-6-semialdehyde decarboxylase</fullName>
        <ecNumber evidence="4 12">4.1.1.45</ecNumber>
    </recommendedName>
    <alternativeName>
        <fullName evidence="11 12">Picolinate carboxylase</fullName>
    </alternativeName>
</protein>
<sequence>MKIDIHSHILPKEWPDLKKRFGYEGWVQLQHHSKGEAKLLKDGKVFRVVRENCWDPEVRIREMDQKGVTVQALSTVPVMFSYWAKPEDTLNLCQLLNNDLATTVASYPRRFVGLGTLPMQAPELAVQEMERCVKELGFPGVQIGTHVNEWDLNARELFPVYAAAERLKCSLFVHPWDMQMDGRMAKYWLPWLVGGAFPFTVGRISHGFSMRPDLCAQDNPMNPKKYLGSFYTDALVHDPLSLKLLTDVIGKDKVILGTDYPFPLGELEPGKLIESMEEFDEETKNKLKASNALAFLGLERKQFE</sequence>
<accession>A0A7N9IAB7</accession>
<dbReference type="GO" id="GO:0016787">
    <property type="term" value="F:hydrolase activity"/>
    <property type="evidence" value="ECO:0007669"/>
    <property type="project" value="InterPro"/>
</dbReference>
<evidence type="ECO:0000256" key="7">
    <source>
        <dbReference type="ARBA" id="ARBA00022793"/>
    </source>
</evidence>
<keyword evidence="6" id="KW-0479">Metal-binding</keyword>
<evidence type="ECO:0000256" key="4">
    <source>
        <dbReference type="ARBA" id="ARBA00012365"/>
    </source>
</evidence>
<reference evidence="14" key="2">
    <citation type="submission" date="2025-08" db="UniProtKB">
        <authorList>
            <consortium name="Ensembl"/>
        </authorList>
    </citation>
    <scope>IDENTIFICATION</scope>
</reference>
<dbReference type="CDD" id="cd01292">
    <property type="entry name" value="metallo-dependent_hydrolases"/>
    <property type="match status" value="1"/>
</dbReference>
<evidence type="ECO:0000256" key="8">
    <source>
        <dbReference type="ARBA" id="ARBA00022833"/>
    </source>
</evidence>
<dbReference type="Pfam" id="PF04909">
    <property type="entry name" value="Amidohydro_2"/>
    <property type="match status" value="1"/>
</dbReference>
<evidence type="ECO:0000256" key="6">
    <source>
        <dbReference type="ARBA" id="ARBA00022723"/>
    </source>
</evidence>
<dbReference type="PANTHER" id="PTHR21240">
    <property type="entry name" value="2-AMINO-3-CARBOXYLMUCONATE-6-SEMIALDEHYDE DECARBOXYLASE"/>
    <property type="match status" value="1"/>
</dbReference>
<keyword evidence="9 12" id="KW-0456">Lyase</keyword>
<dbReference type="AlphaFoldDB" id="A0A7N9IAB7"/>
<dbReference type="EC" id="4.1.1.45" evidence="4 12"/>
<comment type="function">
    <text evidence="10">Converts alpha-amino-beta-carboxymuconate-epsilon-semialdehyde (ACMS) to alpha-aminomuconate semialdehyde (AMS). ACMS can be converted non-enzymatically to quinolate (QA), a key precursor of NAD, and a potent endogenous excitotoxin of neuronal cells which is implicated in the pathogenesis of various neurodegenerative disorders. In the presence of ACMSD, ACMS is converted to AMS, a benign catabolite. ACMSD ultimately controls the metabolic fate of tryptophan catabolism along the kynurenine pathway.</text>
</comment>
<dbReference type="GO" id="GO:0005829">
    <property type="term" value="C:cytosol"/>
    <property type="evidence" value="ECO:0007669"/>
    <property type="project" value="UniProtKB-UniRule"/>
</dbReference>
<keyword evidence="8" id="KW-0862">Zinc</keyword>
<dbReference type="Gene3D" id="3.20.20.140">
    <property type="entry name" value="Metal-dependent hydrolases"/>
    <property type="match status" value="1"/>
</dbReference>
<dbReference type="InterPro" id="IPR006680">
    <property type="entry name" value="Amidohydro-rel"/>
</dbReference>